<evidence type="ECO:0000313" key="2">
    <source>
        <dbReference type="Proteomes" id="UP000318288"/>
    </source>
</evidence>
<dbReference type="AlphaFoldDB" id="A0A5C6F7C4"/>
<accession>A0A5C6F7C4</accession>
<comment type="caution">
    <text evidence="1">The sequence shown here is derived from an EMBL/GenBank/DDBJ whole genome shotgun (WGS) entry which is preliminary data.</text>
</comment>
<name>A0A5C6F7C4_9BACT</name>
<dbReference type="Gene3D" id="3.40.50.2000">
    <property type="entry name" value="Glycogen Phosphorylase B"/>
    <property type="match status" value="1"/>
</dbReference>
<organism evidence="1 2">
    <name type="scientific">Rubripirellula tenax</name>
    <dbReference type="NCBI Taxonomy" id="2528015"/>
    <lineage>
        <taxon>Bacteria</taxon>
        <taxon>Pseudomonadati</taxon>
        <taxon>Planctomycetota</taxon>
        <taxon>Planctomycetia</taxon>
        <taxon>Pirellulales</taxon>
        <taxon>Pirellulaceae</taxon>
        <taxon>Rubripirellula</taxon>
    </lineage>
</organism>
<dbReference type="Proteomes" id="UP000318288">
    <property type="component" value="Unassembled WGS sequence"/>
</dbReference>
<reference evidence="1 2" key="1">
    <citation type="submission" date="2019-02" db="EMBL/GenBank/DDBJ databases">
        <title>Deep-cultivation of Planctomycetes and their phenomic and genomic characterization uncovers novel biology.</title>
        <authorList>
            <person name="Wiegand S."/>
            <person name="Jogler M."/>
            <person name="Boedeker C."/>
            <person name="Pinto D."/>
            <person name="Vollmers J."/>
            <person name="Rivas-Marin E."/>
            <person name="Kohn T."/>
            <person name="Peeters S.H."/>
            <person name="Heuer A."/>
            <person name="Rast P."/>
            <person name="Oberbeckmann S."/>
            <person name="Bunk B."/>
            <person name="Jeske O."/>
            <person name="Meyerdierks A."/>
            <person name="Storesund J.E."/>
            <person name="Kallscheuer N."/>
            <person name="Luecker S."/>
            <person name="Lage O.M."/>
            <person name="Pohl T."/>
            <person name="Merkel B.J."/>
            <person name="Hornburger P."/>
            <person name="Mueller R.-W."/>
            <person name="Bruemmer F."/>
            <person name="Labrenz M."/>
            <person name="Spormann A.M."/>
            <person name="Op Den Camp H."/>
            <person name="Overmann J."/>
            <person name="Amann R."/>
            <person name="Jetten M.S.M."/>
            <person name="Mascher T."/>
            <person name="Medema M.H."/>
            <person name="Devos D.P."/>
            <person name="Kaster A.-K."/>
            <person name="Ovreas L."/>
            <person name="Rohde M."/>
            <person name="Galperin M.Y."/>
            <person name="Jogler C."/>
        </authorList>
    </citation>
    <scope>NUCLEOTIDE SEQUENCE [LARGE SCALE GENOMIC DNA]</scope>
    <source>
        <strain evidence="1 2">Poly51</strain>
    </source>
</reference>
<sequence length="411" mass="45578">MFSSPQTIGQCDASDALHVVPSQHWIGVIEGPVDRDEACLFHCESPHDGFIHRPLRTVPVNRLGRQGRFWSFAHLLPESLSQSVDLVHAVNTVPLNAKRFVIALDGQPAMQDAFASSWHAVLGHRLLRLTSCRRILVRSEIAKRNLRGQFELLGLSELADKLSVFRGFVPELARDAKGQSAETRMRRRAARRGDSLQVMFVGHDAIGMGVIPMLDALETLRRGGLEIRLTLVSRMDAPKSQDLASRSPSIEKVRDRVDSAPWIRRLATVSRRRVQELAACHDVLVLPALSHTSGWQIAEAAMQCCPAISTNLFSLPELIESNDTGMLMELPIDGHGQWEGFSLDSERKKNDAIVQTTRSVSEQLTVLLSILSQNRDRVDQLGIAARDKMRSLFGRTAAVGHLQQVYADACG</sequence>
<keyword evidence="2" id="KW-1185">Reference proteome</keyword>
<dbReference type="SUPFAM" id="SSF53756">
    <property type="entry name" value="UDP-Glycosyltransferase/glycogen phosphorylase"/>
    <property type="match status" value="1"/>
</dbReference>
<dbReference type="OrthoDB" id="9790710at2"/>
<dbReference type="RefSeq" id="WP_146458266.1">
    <property type="nucleotide sequence ID" value="NZ_SJPW01000003.1"/>
</dbReference>
<gene>
    <name evidence="1" type="ORF">Poly51_27900</name>
</gene>
<protein>
    <recommendedName>
        <fullName evidence="3">Glycosyl transferases group 1</fullName>
    </recommendedName>
</protein>
<dbReference type="EMBL" id="SJPW01000003">
    <property type="protein sequence ID" value="TWU56872.1"/>
    <property type="molecule type" value="Genomic_DNA"/>
</dbReference>
<dbReference type="Pfam" id="PF13692">
    <property type="entry name" value="Glyco_trans_1_4"/>
    <property type="match status" value="1"/>
</dbReference>
<evidence type="ECO:0000313" key="1">
    <source>
        <dbReference type="EMBL" id="TWU56872.1"/>
    </source>
</evidence>
<proteinExistence type="predicted"/>
<evidence type="ECO:0008006" key="3">
    <source>
        <dbReference type="Google" id="ProtNLM"/>
    </source>
</evidence>